<evidence type="ECO:0000259" key="1">
    <source>
        <dbReference type="Pfam" id="PF08878"/>
    </source>
</evidence>
<evidence type="ECO:0000313" key="2">
    <source>
        <dbReference type="EMBL" id="WAP67696.1"/>
    </source>
</evidence>
<proteinExistence type="predicted"/>
<dbReference type="RefSeq" id="WP_268880158.1">
    <property type="nucleotide sequence ID" value="NZ_CP114029.1"/>
</dbReference>
<sequence>MHQISPEDLASILSGDPEELDVHLQLVEKDFPIKDCSARFHCHCLTVDANGRVKPDRLAEFMRNAIVNYAIPKSRLDEARARDAKYKSGSAVAALHHEALGTFTDLKNSGEGGEMLLYLLAERFLKIPQVLCKMDLKTDSRVHYHGADGVYASVNDDGILKLFWGESKMYADPTAAVRDCLSSLAPFLIEIDHEGANRERDLVLLSDKADLNDPNLTSAFKKYFNKSSTLSNRVEYCGIALIAFDASFYPPNSVKAVADQVLKAAKNEIEKWTKSVAKRLCAEKLQSFDVQFFCVPIPSAEGFRDTFFEKLGINT</sequence>
<name>A0ABY7BV66_9HYPH</name>
<accession>A0ABY7BV66</accession>
<dbReference type="InterPro" id="IPR014976">
    <property type="entry name" value="AbpA_HamA_C"/>
</dbReference>
<dbReference type="Proteomes" id="UP001164020">
    <property type="component" value="Chromosome"/>
</dbReference>
<reference evidence="2" key="1">
    <citation type="submission" date="2022-12" db="EMBL/GenBank/DDBJ databases">
        <title>Jiella pelagia sp. nov., isolated from phosphonate enriched culture of Northwest Pacific surface seawater.</title>
        <authorList>
            <person name="Shin D.Y."/>
            <person name="Hwang C.Y."/>
        </authorList>
    </citation>
    <scope>NUCLEOTIDE SEQUENCE</scope>
    <source>
        <strain evidence="2">HL-NP1</strain>
    </source>
</reference>
<dbReference type="EMBL" id="CP114029">
    <property type="protein sequence ID" value="WAP67696.1"/>
    <property type="molecule type" value="Genomic_DNA"/>
</dbReference>
<gene>
    <name evidence="2" type="ORF">OH818_19775</name>
</gene>
<organism evidence="2 3">
    <name type="scientific">Jiella pelagia</name>
    <dbReference type="NCBI Taxonomy" id="2986949"/>
    <lineage>
        <taxon>Bacteria</taxon>
        <taxon>Pseudomonadati</taxon>
        <taxon>Pseudomonadota</taxon>
        <taxon>Alphaproteobacteria</taxon>
        <taxon>Hyphomicrobiales</taxon>
        <taxon>Aurantimonadaceae</taxon>
        <taxon>Jiella</taxon>
    </lineage>
</organism>
<dbReference type="Pfam" id="PF08878">
    <property type="entry name" value="HamA"/>
    <property type="match status" value="1"/>
</dbReference>
<feature type="domain" description="Anti-bacteriophage protein A/HamA C-terminal" evidence="1">
    <location>
        <begin position="28"/>
        <end position="311"/>
    </location>
</feature>
<evidence type="ECO:0000313" key="3">
    <source>
        <dbReference type="Proteomes" id="UP001164020"/>
    </source>
</evidence>
<keyword evidence="3" id="KW-1185">Reference proteome</keyword>
<protein>
    <submittedName>
        <fullName evidence="2">DUF1837 domain-containing protein</fullName>
    </submittedName>
</protein>